<dbReference type="WBParaSite" id="TREG1_118260.1">
    <property type="protein sequence ID" value="TREG1_118260.1"/>
    <property type="gene ID" value="TREG1_118260"/>
</dbReference>
<dbReference type="Pfam" id="PF22940">
    <property type="entry name" value="CNOT1_1st"/>
    <property type="match status" value="1"/>
</dbReference>
<feature type="domain" description="CCR4-NOT transcription complex subunit 1 CAF1-binding" evidence="3">
    <location>
        <begin position="1301"/>
        <end position="1525"/>
    </location>
</feature>
<feature type="compositionally biased region" description="Gly residues" evidence="1">
    <location>
        <begin position="2468"/>
        <end position="2479"/>
    </location>
</feature>
<feature type="compositionally biased region" description="Low complexity" evidence="1">
    <location>
        <begin position="169"/>
        <end position="179"/>
    </location>
</feature>
<dbReference type="InterPro" id="IPR040398">
    <property type="entry name" value="Not1"/>
</dbReference>
<evidence type="ECO:0000259" key="4">
    <source>
        <dbReference type="Pfam" id="PF16417"/>
    </source>
</evidence>
<evidence type="ECO:0008006" key="9">
    <source>
        <dbReference type="Google" id="ProtNLM"/>
    </source>
</evidence>
<feature type="compositionally biased region" description="Polar residues" evidence="1">
    <location>
        <begin position="1749"/>
        <end position="1775"/>
    </location>
</feature>
<dbReference type="PANTHER" id="PTHR13162:SF8">
    <property type="entry name" value="CCR4-NOT TRANSCRIPTION COMPLEX SUBUNIT 1"/>
    <property type="match status" value="1"/>
</dbReference>
<feature type="domain" description="CCR4-NOT transcription complex subunit 1 N-terminal" evidence="5">
    <location>
        <begin position="32"/>
        <end position="164"/>
    </location>
</feature>
<dbReference type="Gene3D" id="1.25.40.180">
    <property type="match status" value="1"/>
</dbReference>
<feature type="region of interest" description="Disordered" evidence="1">
    <location>
        <begin position="2430"/>
        <end position="2479"/>
    </location>
</feature>
<name>A0AA85J212_TRIRE</name>
<dbReference type="PANTHER" id="PTHR13162">
    <property type="entry name" value="CCR4-NOT TRANSCRIPTION COMPLEX"/>
    <property type="match status" value="1"/>
</dbReference>
<sequence>MLPPSLICTVFSQIESLVCFRNKKNHKTNHSEISQIIQLNTAEAERHFTRCLFSSIDCSNETKSQKDFYQIQYLSQELNKLLTKSNFVSVICYAIEKPLPTHKNDGSSTRLFSQITSISTFSRLQEVILGLSLTYSTDAQLSERAKHWVRQKLSELVTAHLAVDDVQTGNNSGAGAGSSLKTSQQTIDNYQSSSTNAANVGVSKSSLPDAAAATTSSTSGSLHEIGTELLHFIVSHLCRDSEHYGLTDGMLINFIASLRKDYPRSRTSMVLNTLLYSDIIGHPSMKIYQSELISSSKLLPSVYSSKSNQPSYHQHHTTTTTTSESLVNSNLSTFKKSSICGCGLTSDNPYLLADLLEELGYTCTKTLESIRSVLNDFEPDELSAISIAKCLCLFLRTADGQLNTPSRSNSLSSQANSWKIDPTICDTNNRQSDATNEADPPVLSTWNVENFLTVLLELNPNLQITAILNHLDCPEFMISSRQSFSLFKQIISYAANHLSYLLPTDFFYHLWKNIYGQLSLLHYCCIYPDILCLTATCWPCRYVDLTLYRISVTEDQSLSLQIWKNIDYVQTLLSLSERGAYSEVYQLLKQAFILCPDILTATLLETSFSTLRNVMLGHAFVYFMTNRMNSQIILQTAWNGGKSIRLTSTELQYQRHLLIASCVEYTAQSFSSIGASSEPSTLTPLQFPHSSFSGQSHKNTAVNFTRFVELLASISDDHNINTTTPSNNNNTVLPGGCTILPLLLGTTENSSNTISNLLHQRVTPSSSSNNAASVQQQQQQQHQLPGLPIHLMLPPSHAIDMTLVLVVCMANAVAAVSSSTRTAAGTEGNVSLAYIQTAIKSVLSQWFTEHFRDKITADPFVHGVVEYLRAQYSLHISGNSTYIPRNRLALPVELRKPSLSLLTHIIQSAQAALRSSPCFVSRPLLADVHESLNTLLQFIINSALNRSNNQSVSSSSSSSHSASNSGSAMKTGGAGSTQSHLQTNRLPAPRRKAAAPTSAGGGGGSGSLVGPSVMTTDNIPTLNSNNFLNNFSLPMEHPPMELSFVNEPIKIQLSKEAEAEANTFFQKLLEGISPPDEMFKTLYDFATQGTPAQRKLLDGILRMLADEVSRHLQDYPEVMLPLIADLYGSVLAASTHLFSMRALSMLWRSVLARLFILPPETHMDAPLFRAMVHILMKAKNTFVHFSNLPNCLASCPVFKLFPHDLQSYILNSEIAIKNYTISQQNASLTKNLTTTGSNPSNQLVGGSSSGGAVAGVAGAGSGSGGGHYQQHAESLTPSTSLNLTMSTSTTTNDVCLKAPDAPEESISDRIYFLFNNVSKVNAKEKSNELASLLSEDRLIPWFAFYLVSKRIPVEQTFHDLFAIVLDHIQERVPNVRPKVMFELIRHIKFLLRNMRLDKDDMQARSTLKNFGSFLGLITLARNKPVLHDDLNIKDLIYEAYYKGPIPTQYVVPFVARVVRGATESLVFRPPNPWTMAILKVLRELYDMDNVKDCLRFEIEILYRAFDLNLNEIPSAHFLRDPTHSSNLDIELCFIATTTTTTGTSVTTTGQIVITTTTTSGITSLDTSSIYSGISSSTAAGELSVAAMTLPTTTFSTGPSVSSLSSSSSQQHQQQQQKQQVSSLYSLVQKQQVSTMESLSSAQQHQQQQQSAYSAAGLDIANLVQNSTGSGANPNRQTAAAFAAAVAAIKKQQFGGPPGTCPSTSVLSMQQHQQQLNAAMAAFQHTPVAAAAAAVAAAAAQQQQQQQAQLSHQQSSATPQGVLPTHNNSLPQSVVNGQSSTATTGSSLSGDMGVGSAGGGGTMFTGHLLRYEDVNIRSIRACLNLDELLTNAALGSRNSGTNPNAIAAAFALLQANPRLRSLIEPAVIRAINELTTPVFERCARITVTTVVASVRKDFALDPDPGRMLYAACQMIRHLAAGMSLITAREALGMSLVTSLKNIILAEVQSATGQEKEAVQQLAYLVVGRSMHVCLAYMQKSVAEKAVKEVEKKLEGEIKLRTELGPIRFMEQAVNQLSPQQSSMPDCLRLSTGGPNAVEMAVYEEFGRIIPGFASSPPGTNTSTSSSLLPPATLNSLTPNQPPISPSAVNSAATMAAYLQLSATQKQQLSSAGLLQRQAVAPTAAAAGVVGSASGAFVKPPYSSTVGSQQQQQSAPYQAPLAGLFDKIIGQIERHLVAISGRLRPANDPMCQSLRCLIDAIHLAKSSRDTNIASNVITVMVQSFLEHYRPSYWRDQPRGLETMEHLKEAHMLTLRHLLSFEQSPFGYAWVTRQVTFTWIHLDGGSGNQTSIPLSSSSSNTGGGVPTSDTLQNQESDLKSTSEKTQLDMTDAANWASSGWKQFTENNGINPGTYENRFGPIKWNWEAFAELLRVHVIYFSQIDAYLSQEVSKGHSAAITFVIDLLDHFILPSPTGTSLGAAAAAAASYARANTSSSSNSQSNPVSTATSSSSSSSSGNVNVPPNSTNTTAGSGGGSGAGSGGGGASGVGVGVVGGPISPSTKREFTVLNEYDLWSTLEALRHRVATLIMLLLLIIIVCHHR</sequence>
<dbReference type="InterPro" id="IPR032191">
    <property type="entry name" value="CNOT1_CAF1_bind"/>
</dbReference>
<feature type="region of interest" description="Disordered" evidence="1">
    <location>
        <begin position="168"/>
        <end position="192"/>
    </location>
</feature>
<dbReference type="InterPro" id="IPR024557">
    <property type="entry name" value="CNOT1_dom_4"/>
</dbReference>
<dbReference type="Pfam" id="PF16417">
    <property type="entry name" value="CNOT1_TTP_bind"/>
    <property type="match status" value="1"/>
</dbReference>
<dbReference type="Proteomes" id="UP000050795">
    <property type="component" value="Unassembled WGS sequence"/>
</dbReference>
<feature type="region of interest" description="Disordered" evidence="1">
    <location>
        <begin position="2052"/>
        <end position="2086"/>
    </location>
</feature>
<accession>A0AA85J212</accession>
<feature type="compositionally biased region" description="Polar residues" evidence="1">
    <location>
        <begin position="180"/>
        <end position="192"/>
    </location>
</feature>
<feature type="compositionally biased region" description="Low complexity" evidence="1">
    <location>
        <begin position="2053"/>
        <end position="2077"/>
    </location>
</feature>
<feature type="domain" description="CCR4-NOT transcription complex subunit 1 TTP binding" evidence="4">
    <location>
        <begin position="1045"/>
        <end position="1210"/>
    </location>
</feature>
<dbReference type="InterPro" id="IPR032193">
    <property type="entry name" value="CNOT1_TTP_bind"/>
</dbReference>
<feature type="compositionally biased region" description="Low complexity" evidence="1">
    <location>
        <begin position="2430"/>
        <end position="2467"/>
    </location>
</feature>
<evidence type="ECO:0000256" key="1">
    <source>
        <dbReference type="SAM" id="MobiDB-lite"/>
    </source>
</evidence>
<dbReference type="GO" id="GO:0030015">
    <property type="term" value="C:CCR4-NOT core complex"/>
    <property type="evidence" value="ECO:0007669"/>
    <property type="project" value="InterPro"/>
</dbReference>
<evidence type="ECO:0000313" key="8">
    <source>
        <dbReference type="WBParaSite" id="TREG1_118260.1"/>
    </source>
</evidence>
<dbReference type="Gene3D" id="1.25.40.840">
    <property type="entry name" value="CCR4-NOT transcription complex subunit 1 TTP binding domain"/>
    <property type="match status" value="1"/>
</dbReference>
<keyword evidence="7" id="KW-1185">Reference proteome</keyword>
<protein>
    <recommendedName>
        <fullName evidence="9">CCR4-NOT transcription complex subunit 1</fullName>
    </recommendedName>
</protein>
<dbReference type="GO" id="GO:0017148">
    <property type="term" value="P:negative regulation of translation"/>
    <property type="evidence" value="ECO:0007669"/>
    <property type="project" value="InterPro"/>
</dbReference>
<evidence type="ECO:0000259" key="6">
    <source>
        <dbReference type="Pfam" id="PF25097"/>
    </source>
</evidence>
<dbReference type="InterPro" id="IPR055454">
    <property type="entry name" value="CNOT1-like_NOT1_connector"/>
</dbReference>
<dbReference type="Pfam" id="PF12842">
    <property type="entry name" value="DUF3819"/>
    <property type="match status" value="1"/>
</dbReference>
<reference evidence="8" key="2">
    <citation type="submission" date="2023-11" db="UniProtKB">
        <authorList>
            <consortium name="WormBaseParasite"/>
        </authorList>
    </citation>
    <scope>IDENTIFICATION</scope>
</reference>
<evidence type="ECO:0000259" key="5">
    <source>
        <dbReference type="Pfam" id="PF22940"/>
    </source>
</evidence>
<dbReference type="GO" id="GO:0060090">
    <property type="term" value="F:molecular adaptor activity"/>
    <property type="evidence" value="ECO:0007669"/>
    <property type="project" value="TreeGrafter"/>
</dbReference>
<proteinExistence type="predicted"/>
<evidence type="ECO:0000259" key="3">
    <source>
        <dbReference type="Pfam" id="PF16415"/>
    </source>
</evidence>
<organism evidence="7 8">
    <name type="scientific">Trichobilharzia regenti</name>
    <name type="common">Nasal bird schistosome</name>
    <dbReference type="NCBI Taxonomy" id="157069"/>
    <lineage>
        <taxon>Eukaryota</taxon>
        <taxon>Metazoa</taxon>
        <taxon>Spiralia</taxon>
        <taxon>Lophotrochozoa</taxon>
        <taxon>Platyhelminthes</taxon>
        <taxon>Trematoda</taxon>
        <taxon>Digenea</taxon>
        <taxon>Strigeidida</taxon>
        <taxon>Schistosomatoidea</taxon>
        <taxon>Schistosomatidae</taxon>
        <taxon>Trichobilharzia</taxon>
    </lineage>
</organism>
<dbReference type="Pfam" id="PF25097">
    <property type="entry name" value="ARM_Cnot1"/>
    <property type="match status" value="1"/>
</dbReference>
<feature type="region of interest" description="Disordered" evidence="1">
    <location>
        <begin position="949"/>
        <end position="1012"/>
    </location>
</feature>
<evidence type="ECO:0000313" key="7">
    <source>
        <dbReference type="Proteomes" id="UP000050795"/>
    </source>
</evidence>
<evidence type="ECO:0000259" key="2">
    <source>
        <dbReference type="Pfam" id="PF12842"/>
    </source>
</evidence>
<reference evidence="7" key="1">
    <citation type="submission" date="2022-06" db="EMBL/GenBank/DDBJ databases">
        <authorList>
            <person name="Berger JAMES D."/>
            <person name="Berger JAMES D."/>
        </authorList>
    </citation>
    <scope>NUCLEOTIDE SEQUENCE [LARGE SCALE GENOMIC DNA]</scope>
</reference>
<dbReference type="InterPro" id="IPR038535">
    <property type="entry name" value="CNOT1_TTP_bind_sf"/>
</dbReference>
<feature type="region of interest" description="Disordered" evidence="1">
    <location>
        <begin position="1745"/>
        <end position="1793"/>
    </location>
</feature>
<feature type="compositionally biased region" description="Low complexity" evidence="1">
    <location>
        <begin position="1776"/>
        <end position="1790"/>
    </location>
</feature>
<feature type="domain" description="CCR4-NOT transcription complex subunit 1" evidence="2">
    <location>
        <begin position="1856"/>
        <end position="2000"/>
    </location>
</feature>
<feature type="region of interest" description="Disordered" evidence="1">
    <location>
        <begin position="2287"/>
        <end position="2321"/>
    </location>
</feature>
<dbReference type="InterPro" id="IPR055104">
    <property type="entry name" value="CNOT1_1st"/>
</dbReference>
<dbReference type="GO" id="GO:0000932">
    <property type="term" value="C:P-body"/>
    <property type="evidence" value="ECO:0007669"/>
    <property type="project" value="TreeGrafter"/>
</dbReference>
<feature type="compositionally biased region" description="Low complexity" evidence="1">
    <location>
        <begin position="949"/>
        <end position="967"/>
    </location>
</feature>
<dbReference type="GO" id="GO:0000288">
    <property type="term" value="P:nuclear-transcribed mRNA catabolic process, deadenylation-dependent decay"/>
    <property type="evidence" value="ECO:0007669"/>
    <property type="project" value="TreeGrafter"/>
</dbReference>
<dbReference type="Pfam" id="PF16415">
    <property type="entry name" value="CNOT1_CAF1_bind"/>
    <property type="match status" value="1"/>
</dbReference>
<feature type="domain" description="CCR4-NOT transcription complex subunit 1-like NOT1 connector" evidence="6">
    <location>
        <begin position="2183"/>
        <end position="2280"/>
    </location>
</feature>